<sequence>MSLDQDYYFLSSECLLRYGHYARTLRATWLTTAELFRLCQYCPHLSAISIEGHGFSLKFLRHLLCAAPGLTKLDLDCFLTNDFTDDYETSAWSGTIKDKDTNTDVDRDGGSETCNVLNTIERWASPHLEYLVLRPRPSIKVLEKDLRSLFRSRTCLRTVKLNEIDVKEEAVRRRKRRTRRKGNVKERDPDAAQPTMEGSLLGSRRAAVPSSLSPSVCTSLSEADSVTSLEQQHVDDIVRLEFLALDSSTITTLANLLQGCSHLRVLHLHRCDYLKDAALEAIAQHAPSIMSIALTKSRRLTAAGLGQFLKTKTSTRLEHIHFQDLPALDDDNLRILATHHGQKYLELYGHFSRPVRYDGASLNPLPAPDPFVNLRTRIMTLSRLRELRLSATDMGKNLLEGFGDDLRIERLGLYDMLQSETFSLEWATLPMRFPHLKKLFCVFWCKQEHFRALLAPINVEVSRSNRLPKLASDNDFDEPSYNDIY</sequence>
<dbReference type="AlphaFoldDB" id="A0A9P6IYW1"/>
<name>A0A9P6IYW1_MORAP</name>
<keyword evidence="3" id="KW-1185">Reference proteome</keyword>
<dbReference type="Gene3D" id="3.80.10.10">
    <property type="entry name" value="Ribonuclease Inhibitor"/>
    <property type="match status" value="1"/>
</dbReference>
<dbReference type="SUPFAM" id="SSF52058">
    <property type="entry name" value="L domain-like"/>
    <property type="match status" value="1"/>
</dbReference>
<gene>
    <name evidence="2" type="ORF">BGZ70_010586</name>
</gene>
<accession>A0A9P6IYW1</accession>
<proteinExistence type="predicted"/>
<dbReference type="EMBL" id="JAAAHY010000974">
    <property type="protein sequence ID" value="KAF9954383.1"/>
    <property type="molecule type" value="Genomic_DNA"/>
</dbReference>
<organism evidence="2 3">
    <name type="scientific">Mortierella alpina</name>
    <name type="common">Oleaginous fungus</name>
    <name type="synonym">Mortierella renispora</name>
    <dbReference type="NCBI Taxonomy" id="64518"/>
    <lineage>
        <taxon>Eukaryota</taxon>
        <taxon>Fungi</taxon>
        <taxon>Fungi incertae sedis</taxon>
        <taxon>Mucoromycota</taxon>
        <taxon>Mortierellomycotina</taxon>
        <taxon>Mortierellomycetes</taxon>
        <taxon>Mortierellales</taxon>
        <taxon>Mortierellaceae</taxon>
        <taxon>Mortierella</taxon>
    </lineage>
</organism>
<dbReference type="GO" id="GO:0031146">
    <property type="term" value="P:SCF-dependent proteasomal ubiquitin-dependent protein catabolic process"/>
    <property type="evidence" value="ECO:0007669"/>
    <property type="project" value="TreeGrafter"/>
</dbReference>
<feature type="region of interest" description="Disordered" evidence="1">
    <location>
        <begin position="170"/>
        <end position="207"/>
    </location>
</feature>
<feature type="compositionally biased region" description="Basic residues" evidence="1">
    <location>
        <begin position="172"/>
        <end position="182"/>
    </location>
</feature>
<dbReference type="PANTHER" id="PTHR13318">
    <property type="entry name" value="PARTNER OF PAIRED, ISOFORM B-RELATED"/>
    <property type="match status" value="1"/>
</dbReference>
<protein>
    <submittedName>
        <fullName evidence="2">Uncharacterized protein</fullName>
    </submittedName>
</protein>
<dbReference type="OrthoDB" id="550575at2759"/>
<dbReference type="SUPFAM" id="SSF52047">
    <property type="entry name" value="RNI-like"/>
    <property type="match status" value="1"/>
</dbReference>
<evidence type="ECO:0000256" key="1">
    <source>
        <dbReference type="SAM" id="MobiDB-lite"/>
    </source>
</evidence>
<evidence type="ECO:0000313" key="2">
    <source>
        <dbReference type="EMBL" id="KAF9954383.1"/>
    </source>
</evidence>
<reference evidence="2" key="1">
    <citation type="journal article" date="2020" name="Fungal Divers.">
        <title>Resolving the Mortierellaceae phylogeny through synthesis of multi-gene phylogenetics and phylogenomics.</title>
        <authorList>
            <person name="Vandepol N."/>
            <person name="Liber J."/>
            <person name="Desiro A."/>
            <person name="Na H."/>
            <person name="Kennedy M."/>
            <person name="Barry K."/>
            <person name="Grigoriev I.V."/>
            <person name="Miller A.N."/>
            <person name="O'Donnell K."/>
            <person name="Stajich J.E."/>
            <person name="Bonito G."/>
        </authorList>
    </citation>
    <scope>NUCLEOTIDE SEQUENCE</scope>
    <source>
        <strain evidence="2">CK1249</strain>
    </source>
</reference>
<dbReference type="InterPro" id="IPR032675">
    <property type="entry name" value="LRR_dom_sf"/>
</dbReference>
<dbReference type="Proteomes" id="UP000738359">
    <property type="component" value="Unassembled WGS sequence"/>
</dbReference>
<dbReference type="GO" id="GO:0019005">
    <property type="term" value="C:SCF ubiquitin ligase complex"/>
    <property type="evidence" value="ECO:0007669"/>
    <property type="project" value="TreeGrafter"/>
</dbReference>
<evidence type="ECO:0000313" key="3">
    <source>
        <dbReference type="Proteomes" id="UP000738359"/>
    </source>
</evidence>
<comment type="caution">
    <text evidence="2">The sequence shown here is derived from an EMBL/GenBank/DDBJ whole genome shotgun (WGS) entry which is preliminary data.</text>
</comment>